<dbReference type="SMART" id="SM00228">
    <property type="entry name" value="PDZ"/>
    <property type="match status" value="1"/>
</dbReference>
<name>A0ABS6MQI4_9GAMM</name>
<dbReference type="RefSeq" id="WP_217671375.1">
    <property type="nucleotide sequence ID" value="NZ_JAHRID010000011.1"/>
</dbReference>
<feature type="domain" description="PDZ" evidence="1">
    <location>
        <begin position="19"/>
        <end position="101"/>
    </location>
</feature>
<accession>A0ABS6MQI4</accession>
<protein>
    <recommendedName>
        <fullName evidence="1">PDZ domain-containing protein</fullName>
    </recommendedName>
</protein>
<comment type="caution">
    <text evidence="2">The sequence shown here is derived from an EMBL/GenBank/DDBJ whole genome shotgun (WGS) entry which is preliminary data.</text>
</comment>
<dbReference type="EMBL" id="JAHRID010000011">
    <property type="protein sequence ID" value="MBV2131061.1"/>
    <property type="molecule type" value="Genomic_DNA"/>
</dbReference>
<dbReference type="PROSITE" id="PS50106">
    <property type="entry name" value="PDZ"/>
    <property type="match status" value="1"/>
</dbReference>
<proteinExistence type="predicted"/>
<organism evidence="2 3">
    <name type="scientific">Arsukibacterium indicum</name>
    <dbReference type="NCBI Taxonomy" id="2848612"/>
    <lineage>
        <taxon>Bacteria</taxon>
        <taxon>Pseudomonadati</taxon>
        <taxon>Pseudomonadota</taxon>
        <taxon>Gammaproteobacteria</taxon>
        <taxon>Chromatiales</taxon>
        <taxon>Chromatiaceae</taxon>
        <taxon>Arsukibacterium</taxon>
    </lineage>
</organism>
<evidence type="ECO:0000313" key="2">
    <source>
        <dbReference type="EMBL" id="MBV2131061.1"/>
    </source>
</evidence>
<gene>
    <name evidence="2" type="ORF">KQY15_18325</name>
</gene>
<reference evidence="2 3" key="1">
    <citation type="submission" date="2021-06" db="EMBL/GenBank/DDBJ databases">
        <title>Rheinheimera indica sp. nov., isolated from deep-sea sediment.</title>
        <authorList>
            <person name="Wang Z."/>
            <person name="Zhang X.-Y."/>
        </authorList>
    </citation>
    <scope>NUCLEOTIDE SEQUENCE [LARGE SCALE GENOMIC DNA]</scope>
    <source>
        <strain evidence="2 3">SM2107</strain>
    </source>
</reference>
<evidence type="ECO:0000313" key="3">
    <source>
        <dbReference type="Proteomes" id="UP000704611"/>
    </source>
</evidence>
<dbReference type="InterPro" id="IPR001478">
    <property type="entry name" value="PDZ"/>
</dbReference>
<evidence type="ECO:0000259" key="1">
    <source>
        <dbReference type="PROSITE" id="PS50106"/>
    </source>
</evidence>
<keyword evidence="3" id="KW-1185">Reference proteome</keyword>
<sequence length="605" mass="69155">MPDVKTTFIDMFRIIFMLYLTLNVSSVYAKDTLGIALGQGYSAPYISAIDPFGLAATSGLMLNDQIIEIGHVSISFKSQAKAFLNLKSPGKPYIIVIKRNGTLHAITIDPHRAPKIWSRLQSTDPFAACYFSPSVQCIKSFVEKPMHKDPQTRFRNYYSVINDLVKLEQMADAQALLSEMQILFYQLPQDANMNIAALIEAMALFGQQPTEKMAVFVYQNMSKTFLFSLFSQAELFAKYGNLKAAGVFLDPLISLAKNDPDHLKDDAAAFGRALAATNNHQIIEFHVQNKHHKSEWKNKLLQEALLYHLKNEQQESADKVWKIIFGTPRSWTDEDYLSYVRLFRKMHNLDAAQHMINKMQTHYQSLSEGDKSIFQSLAAGRLIRAYGANGNIHQAKLLINQYFATNPLNHMMALVVEVANSKNSRGIALQHFKDLSVLLEDTHKRLKTASNSQRRQLKASELEAFYQVQAAYLNTNLTLQEVSGYKLSKFAHEKIIDSLLEVRKHEQALIWTDYVNSELGKSYKYGTIFASFGSSSTSKQIENLKRHPKFPEYNQRFYRHHLKRLYWNGYLDDAQKLFNKLSENEKRNAVLSQIPYVVNCNKCNL</sequence>
<dbReference type="Proteomes" id="UP000704611">
    <property type="component" value="Unassembled WGS sequence"/>
</dbReference>